<dbReference type="EMBL" id="LN719281">
    <property type="protein sequence ID" value="CEP07425.1"/>
    <property type="molecule type" value="Genomic_DNA"/>
</dbReference>
<evidence type="ECO:0000259" key="2">
    <source>
        <dbReference type="Pfam" id="PF14214"/>
    </source>
</evidence>
<dbReference type="Pfam" id="PF14214">
    <property type="entry name" value="Helitron_like_N"/>
    <property type="match status" value="1"/>
</dbReference>
<dbReference type="Proteomes" id="UP000054107">
    <property type="component" value="Unassembled WGS sequence"/>
</dbReference>
<dbReference type="PANTHER" id="PTHR45786:SF74">
    <property type="entry name" value="ATP-DEPENDENT DNA HELICASE"/>
    <property type="match status" value="1"/>
</dbReference>
<accession>A0A0B7MVZ1</accession>
<sequence>MFPFGDPGWHSELRSHDPSAVENGASGTSSRATQKRRTVMQYYSSRLMLREDYEGLRPKSQRISIHSFGKLLHQFVVDMHAKMEQQRLNFIRLNQSSLRAAVYSGLQDVIRFDDTDMSSIGKRVILPSTFIGGPRHMAQLYQDAMSLVRRFGKPDLFITFTCNPA</sequence>
<keyword evidence="4" id="KW-1185">Reference proteome</keyword>
<feature type="domain" description="Helitron helicase-like" evidence="2">
    <location>
        <begin position="56"/>
        <end position="164"/>
    </location>
</feature>
<proteinExistence type="predicted"/>
<dbReference type="OrthoDB" id="2272314at2759"/>
<evidence type="ECO:0000313" key="4">
    <source>
        <dbReference type="Proteomes" id="UP000054107"/>
    </source>
</evidence>
<dbReference type="InterPro" id="IPR025476">
    <property type="entry name" value="Helitron_helicase-like"/>
</dbReference>
<dbReference type="PANTHER" id="PTHR45786">
    <property type="entry name" value="DNA BINDING PROTEIN-LIKE"/>
    <property type="match status" value="1"/>
</dbReference>
<gene>
    <name evidence="3" type="primary">PARPA_00720.1 scaffold 1124</name>
</gene>
<organism evidence="3 4">
    <name type="scientific">Parasitella parasitica</name>
    <dbReference type="NCBI Taxonomy" id="35722"/>
    <lineage>
        <taxon>Eukaryota</taxon>
        <taxon>Fungi</taxon>
        <taxon>Fungi incertae sedis</taxon>
        <taxon>Mucoromycota</taxon>
        <taxon>Mucoromycotina</taxon>
        <taxon>Mucoromycetes</taxon>
        <taxon>Mucorales</taxon>
        <taxon>Mucorineae</taxon>
        <taxon>Mucoraceae</taxon>
        <taxon>Parasitella</taxon>
    </lineage>
</organism>
<evidence type="ECO:0000313" key="3">
    <source>
        <dbReference type="EMBL" id="CEP07425.1"/>
    </source>
</evidence>
<feature type="region of interest" description="Disordered" evidence="1">
    <location>
        <begin position="1"/>
        <end position="35"/>
    </location>
</feature>
<protein>
    <recommendedName>
        <fullName evidence="2">Helitron helicase-like domain-containing protein</fullName>
    </recommendedName>
</protein>
<dbReference type="AlphaFoldDB" id="A0A0B7MVZ1"/>
<feature type="compositionally biased region" description="Basic and acidic residues" evidence="1">
    <location>
        <begin position="9"/>
        <end position="19"/>
    </location>
</feature>
<reference evidence="3 4" key="1">
    <citation type="submission" date="2014-09" db="EMBL/GenBank/DDBJ databases">
        <authorList>
            <person name="Ellenberger Sabrina"/>
        </authorList>
    </citation>
    <scope>NUCLEOTIDE SEQUENCE [LARGE SCALE GENOMIC DNA]</scope>
    <source>
        <strain evidence="3 4">CBS 412.66</strain>
    </source>
</reference>
<dbReference type="STRING" id="35722.A0A0B7MVZ1"/>
<evidence type="ECO:0000256" key="1">
    <source>
        <dbReference type="SAM" id="MobiDB-lite"/>
    </source>
</evidence>
<name>A0A0B7MVZ1_9FUNG</name>